<keyword evidence="1" id="KW-0732">Signal</keyword>
<dbReference type="InterPro" id="IPR011330">
    <property type="entry name" value="Glyco_hydro/deAcase_b/a-brl"/>
</dbReference>
<dbReference type="CDD" id="cd10968">
    <property type="entry name" value="CE4_Mlr8448_like_5s"/>
    <property type="match status" value="1"/>
</dbReference>
<dbReference type="PANTHER" id="PTHR34216:SF7">
    <property type="entry name" value="POLY-BETA-1,6-N-ACETYL-D-GLUCOSAMINE N-DEACETYLASE"/>
    <property type="match status" value="1"/>
</dbReference>
<evidence type="ECO:0000313" key="3">
    <source>
        <dbReference type="EMBL" id="MCW3786241.1"/>
    </source>
</evidence>
<sequence length="348" mass="41143">MNNYLIKHIAHLFSPLIKYSGIGRISKQIYGGYGHILMLHRVIPTENKTRIHNHQSIEITEDQLSQLIKYFIRNSYKTISLDELYNRLINNDLPRKFVVYTLDDGYFDNYQYAYPIFKKYNIPFTIYIANSFPNKKILLWWYALEDLLLKKNSFSQKEYFFLNKIKCKTAYQKELAFNLIRTELLKMNKEELIRFFDLFDIDLNSYNEKMSLTWDQIIQLSNDPMVTIGGHTQNHLALAKLSEKECYLEIINSQKEIEQKIGKKVTHFSYPYGKINQAGIREFEMVKEIGFSTATTTRLANIFPEHKNYLQALPRISINSQTSESLLKANIDGIFPMFRNNFRRIVTD</sequence>
<dbReference type="EMBL" id="JAPDPJ010000011">
    <property type="protein sequence ID" value="MCW3786241.1"/>
    <property type="molecule type" value="Genomic_DNA"/>
</dbReference>
<gene>
    <name evidence="3" type="ORF">OM075_07175</name>
</gene>
<keyword evidence="4" id="KW-1185">Reference proteome</keyword>
<evidence type="ECO:0000313" key="4">
    <source>
        <dbReference type="Proteomes" id="UP001209229"/>
    </source>
</evidence>
<dbReference type="GO" id="GO:0016810">
    <property type="term" value="F:hydrolase activity, acting on carbon-nitrogen (but not peptide) bonds"/>
    <property type="evidence" value="ECO:0007669"/>
    <property type="project" value="InterPro"/>
</dbReference>
<dbReference type="Proteomes" id="UP001209229">
    <property type="component" value="Unassembled WGS sequence"/>
</dbReference>
<dbReference type="InterPro" id="IPR002509">
    <property type="entry name" value="NODB_dom"/>
</dbReference>
<dbReference type="Pfam" id="PF01522">
    <property type="entry name" value="Polysacc_deac_1"/>
    <property type="match status" value="1"/>
</dbReference>
<reference evidence="3" key="1">
    <citation type="submission" date="2022-10" db="EMBL/GenBank/DDBJ databases">
        <authorList>
            <person name="Yu W.X."/>
        </authorList>
    </citation>
    <scope>NUCLEOTIDE SEQUENCE</scope>
    <source>
        <strain evidence="3">AAT</strain>
    </source>
</reference>
<dbReference type="AlphaFoldDB" id="A0AAE3SEH6"/>
<name>A0AAE3SEH6_9BACT</name>
<dbReference type="Gene3D" id="3.20.20.370">
    <property type="entry name" value="Glycoside hydrolase/deacetylase"/>
    <property type="match status" value="1"/>
</dbReference>
<evidence type="ECO:0000256" key="1">
    <source>
        <dbReference type="ARBA" id="ARBA00022729"/>
    </source>
</evidence>
<dbReference type="PANTHER" id="PTHR34216">
    <property type="match status" value="1"/>
</dbReference>
<organism evidence="3 4">
    <name type="scientific">Plebeiibacterium sediminum</name>
    <dbReference type="NCBI Taxonomy" id="2992112"/>
    <lineage>
        <taxon>Bacteria</taxon>
        <taxon>Pseudomonadati</taxon>
        <taxon>Bacteroidota</taxon>
        <taxon>Bacteroidia</taxon>
        <taxon>Marinilabiliales</taxon>
        <taxon>Marinilabiliaceae</taxon>
        <taxon>Plebeiibacterium</taxon>
    </lineage>
</organism>
<dbReference type="SUPFAM" id="SSF88713">
    <property type="entry name" value="Glycoside hydrolase/deacetylase"/>
    <property type="match status" value="1"/>
</dbReference>
<proteinExistence type="predicted"/>
<evidence type="ECO:0000259" key="2">
    <source>
        <dbReference type="PROSITE" id="PS51677"/>
    </source>
</evidence>
<dbReference type="GO" id="GO:0005975">
    <property type="term" value="P:carbohydrate metabolic process"/>
    <property type="evidence" value="ECO:0007669"/>
    <property type="project" value="InterPro"/>
</dbReference>
<dbReference type="RefSeq" id="WP_301189807.1">
    <property type="nucleotide sequence ID" value="NZ_JAPDPJ010000011.1"/>
</dbReference>
<accession>A0AAE3SEH6</accession>
<dbReference type="PROSITE" id="PS51677">
    <property type="entry name" value="NODB"/>
    <property type="match status" value="1"/>
</dbReference>
<dbReference type="InterPro" id="IPR051398">
    <property type="entry name" value="Polysacch_Deacetylase"/>
</dbReference>
<feature type="domain" description="NodB homology" evidence="2">
    <location>
        <begin position="96"/>
        <end position="348"/>
    </location>
</feature>
<comment type="caution">
    <text evidence="3">The sequence shown here is derived from an EMBL/GenBank/DDBJ whole genome shotgun (WGS) entry which is preliminary data.</text>
</comment>
<protein>
    <submittedName>
        <fullName evidence="3">Polysaccharide deacetylase family protein</fullName>
    </submittedName>
</protein>